<evidence type="ECO:0000313" key="3">
    <source>
        <dbReference type="Proteomes" id="UP001177670"/>
    </source>
</evidence>
<dbReference type="EMBL" id="JAHYIQ010000006">
    <property type="protein sequence ID" value="KAK1131572.1"/>
    <property type="molecule type" value="Genomic_DNA"/>
</dbReference>
<protein>
    <submittedName>
        <fullName evidence="2">Uncharacterized protein</fullName>
    </submittedName>
</protein>
<dbReference type="Proteomes" id="UP001177670">
    <property type="component" value="Unassembled WGS sequence"/>
</dbReference>
<proteinExistence type="predicted"/>
<feature type="compositionally biased region" description="Polar residues" evidence="1">
    <location>
        <begin position="115"/>
        <end position="124"/>
    </location>
</feature>
<comment type="caution">
    <text evidence="2">The sequence shown here is derived from an EMBL/GenBank/DDBJ whole genome shotgun (WGS) entry which is preliminary data.</text>
</comment>
<keyword evidence="3" id="KW-1185">Reference proteome</keyword>
<evidence type="ECO:0000256" key="1">
    <source>
        <dbReference type="SAM" id="MobiDB-lite"/>
    </source>
</evidence>
<evidence type="ECO:0000313" key="2">
    <source>
        <dbReference type="EMBL" id="KAK1131572.1"/>
    </source>
</evidence>
<feature type="region of interest" description="Disordered" evidence="1">
    <location>
        <begin position="100"/>
        <end position="124"/>
    </location>
</feature>
<dbReference type="AlphaFoldDB" id="A0AA40G5N3"/>
<reference evidence="2" key="1">
    <citation type="submission" date="2021-10" db="EMBL/GenBank/DDBJ databases">
        <title>Melipona bicolor Genome sequencing and assembly.</title>
        <authorList>
            <person name="Araujo N.S."/>
            <person name="Arias M.C."/>
        </authorList>
    </citation>
    <scope>NUCLEOTIDE SEQUENCE</scope>
    <source>
        <strain evidence="2">USP_2M_L1-L4_2017</strain>
        <tissue evidence="2">Whole body</tissue>
    </source>
</reference>
<accession>A0AA40G5N3</accession>
<organism evidence="2 3">
    <name type="scientific">Melipona bicolor</name>
    <dbReference type="NCBI Taxonomy" id="60889"/>
    <lineage>
        <taxon>Eukaryota</taxon>
        <taxon>Metazoa</taxon>
        <taxon>Ecdysozoa</taxon>
        <taxon>Arthropoda</taxon>
        <taxon>Hexapoda</taxon>
        <taxon>Insecta</taxon>
        <taxon>Pterygota</taxon>
        <taxon>Neoptera</taxon>
        <taxon>Endopterygota</taxon>
        <taxon>Hymenoptera</taxon>
        <taxon>Apocrita</taxon>
        <taxon>Aculeata</taxon>
        <taxon>Apoidea</taxon>
        <taxon>Anthophila</taxon>
        <taxon>Apidae</taxon>
        <taxon>Melipona</taxon>
    </lineage>
</organism>
<gene>
    <name evidence="2" type="ORF">K0M31_017865</name>
</gene>
<sequence>MSQDPPRNPLMRRFSHEIVEPAFATGADPALTRYDSEIDVTPCRTGEGVMLPLPRQKAQPVKRDINLPSNGLSSLRRDSGLKLQQEEVQEVRRRLALGAGVHRRPPGGRGFCERNSAQPATSLASPTLYRPSLEYNYAFGFDVSPPVESP</sequence>
<name>A0AA40G5N3_9HYME</name>